<protein>
    <recommendedName>
        <fullName evidence="3">Phosphoribulokinase/uridine kinase domain-containing protein</fullName>
    </recommendedName>
</protein>
<dbReference type="InterPro" id="IPR027417">
    <property type="entry name" value="P-loop_NTPase"/>
</dbReference>
<comment type="caution">
    <text evidence="1">The sequence shown here is derived from an EMBL/GenBank/DDBJ whole genome shotgun (WGS) entry which is preliminary data.</text>
</comment>
<sequence>MRATAQNQYNRPFVVRRQLRRGNTLCLVTARRGRPCRALEVAGDTYEDIVEQLARRVLTRYSASPRRLVVGIAGAPGSGKTTLAAAVAERIIHLYGHVTDQAAVSGGTVERAPFVAVMPMDGFHYYRRELDAMPDPVEAHARRGAPWTFDAAKFVEAVRRVRLAGVGTGAPSPSSCRSEGCIREAVVRLPSFDHGVGDPVEDDIHVAADTAVVLVEGNYLLLDQEPWRKLRDLFDETWFVSCPLDLVHKRLFERQTGIGLAPEVSLERIRTNDLPNAELVAACAGAASVVIPGWVPPLAKDCTGCSIQP</sequence>
<dbReference type="EMBL" id="BSDZ01000078">
    <property type="protein sequence ID" value="GLI67734.1"/>
    <property type="molecule type" value="Genomic_DNA"/>
</dbReference>
<gene>
    <name evidence="1" type="ORF">VaNZ11_011936</name>
</gene>
<evidence type="ECO:0000313" key="1">
    <source>
        <dbReference type="EMBL" id="GLI67734.1"/>
    </source>
</evidence>
<evidence type="ECO:0000313" key="2">
    <source>
        <dbReference type="Proteomes" id="UP001165090"/>
    </source>
</evidence>
<proteinExistence type="predicted"/>
<organism evidence="1 2">
    <name type="scientific">Volvox africanus</name>
    <dbReference type="NCBI Taxonomy" id="51714"/>
    <lineage>
        <taxon>Eukaryota</taxon>
        <taxon>Viridiplantae</taxon>
        <taxon>Chlorophyta</taxon>
        <taxon>core chlorophytes</taxon>
        <taxon>Chlorophyceae</taxon>
        <taxon>CS clade</taxon>
        <taxon>Chlamydomonadales</taxon>
        <taxon>Volvocaceae</taxon>
        <taxon>Volvox</taxon>
    </lineage>
</organism>
<reference evidence="1 2" key="1">
    <citation type="journal article" date="2023" name="IScience">
        <title>Expanded male sex-determining region conserved during the evolution of homothallism in the green alga Volvox.</title>
        <authorList>
            <person name="Yamamoto K."/>
            <person name="Matsuzaki R."/>
            <person name="Mahakham W."/>
            <person name="Heman W."/>
            <person name="Sekimoto H."/>
            <person name="Kawachi M."/>
            <person name="Minakuchi Y."/>
            <person name="Toyoda A."/>
            <person name="Nozaki H."/>
        </authorList>
    </citation>
    <scope>NUCLEOTIDE SEQUENCE [LARGE SCALE GENOMIC DNA]</scope>
    <source>
        <strain evidence="1 2">NIES-4468</strain>
    </source>
</reference>
<dbReference type="Gene3D" id="3.40.50.300">
    <property type="entry name" value="P-loop containing nucleotide triphosphate hydrolases"/>
    <property type="match status" value="2"/>
</dbReference>
<keyword evidence="2" id="KW-1185">Reference proteome</keyword>
<dbReference type="PANTHER" id="PTHR10285">
    <property type="entry name" value="URIDINE KINASE"/>
    <property type="match status" value="1"/>
</dbReference>
<accession>A0ABQ5SDK0</accession>
<name>A0ABQ5SDK0_9CHLO</name>
<dbReference type="SUPFAM" id="SSF52540">
    <property type="entry name" value="P-loop containing nucleoside triphosphate hydrolases"/>
    <property type="match status" value="1"/>
</dbReference>
<evidence type="ECO:0008006" key="3">
    <source>
        <dbReference type="Google" id="ProtNLM"/>
    </source>
</evidence>
<dbReference type="Proteomes" id="UP001165090">
    <property type="component" value="Unassembled WGS sequence"/>
</dbReference>